<evidence type="ECO:0000256" key="1">
    <source>
        <dbReference type="SAM" id="MobiDB-lite"/>
    </source>
</evidence>
<gene>
    <name evidence="2" type="ORF">TKK_017433</name>
</gene>
<dbReference type="AlphaFoldDB" id="A0ABD2W2Y1"/>
<comment type="caution">
    <text evidence="2">The sequence shown here is derived from an EMBL/GenBank/DDBJ whole genome shotgun (WGS) entry which is preliminary data.</text>
</comment>
<organism evidence="2 3">
    <name type="scientific">Trichogramma kaykai</name>
    <dbReference type="NCBI Taxonomy" id="54128"/>
    <lineage>
        <taxon>Eukaryota</taxon>
        <taxon>Metazoa</taxon>
        <taxon>Ecdysozoa</taxon>
        <taxon>Arthropoda</taxon>
        <taxon>Hexapoda</taxon>
        <taxon>Insecta</taxon>
        <taxon>Pterygota</taxon>
        <taxon>Neoptera</taxon>
        <taxon>Endopterygota</taxon>
        <taxon>Hymenoptera</taxon>
        <taxon>Apocrita</taxon>
        <taxon>Proctotrupomorpha</taxon>
        <taxon>Chalcidoidea</taxon>
        <taxon>Trichogrammatidae</taxon>
        <taxon>Trichogramma</taxon>
    </lineage>
</organism>
<feature type="region of interest" description="Disordered" evidence="1">
    <location>
        <begin position="12"/>
        <end position="92"/>
    </location>
</feature>
<evidence type="ECO:0000313" key="3">
    <source>
        <dbReference type="Proteomes" id="UP001627154"/>
    </source>
</evidence>
<sequence length="92" mass="9963">MKICQFVDSQCNDPVAKSHPCGHSETPGRQISPPQHQVPSGHGPPGRQQQQQEAGGGSWAANAPWRGYDRAWSEDNETAAAGELEEEEPKNS</sequence>
<feature type="compositionally biased region" description="Acidic residues" evidence="1">
    <location>
        <begin position="83"/>
        <end position="92"/>
    </location>
</feature>
<protein>
    <submittedName>
        <fullName evidence="2">Uncharacterized protein</fullName>
    </submittedName>
</protein>
<name>A0ABD2W2Y1_9HYME</name>
<dbReference type="Proteomes" id="UP001627154">
    <property type="component" value="Unassembled WGS sequence"/>
</dbReference>
<feature type="compositionally biased region" description="Low complexity" evidence="1">
    <location>
        <begin position="39"/>
        <end position="53"/>
    </location>
</feature>
<reference evidence="2 3" key="1">
    <citation type="journal article" date="2024" name="bioRxiv">
        <title>A reference genome for Trichogramma kaykai: A tiny desert-dwelling parasitoid wasp with competing sex-ratio distorters.</title>
        <authorList>
            <person name="Culotta J."/>
            <person name="Lindsey A.R."/>
        </authorList>
    </citation>
    <scope>NUCLEOTIDE SEQUENCE [LARGE SCALE GENOMIC DNA]</scope>
    <source>
        <strain evidence="2 3">KSX58</strain>
    </source>
</reference>
<proteinExistence type="predicted"/>
<dbReference type="EMBL" id="JBJJXI010000139">
    <property type="protein sequence ID" value="KAL3387106.1"/>
    <property type="molecule type" value="Genomic_DNA"/>
</dbReference>
<evidence type="ECO:0000313" key="2">
    <source>
        <dbReference type="EMBL" id="KAL3387106.1"/>
    </source>
</evidence>
<accession>A0ABD2W2Y1</accession>
<keyword evidence="3" id="KW-1185">Reference proteome</keyword>
<feature type="compositionally biased region" description="Polar residues" evidence="1">
    <location>
        <begin position="27"/>
        <end position="38"/>
    </location>
</feature>